<comment type="similarity">
    <text evidence="1">Belongs to the PemK/MazF family.</text>
</comment>
<evidence type="ECO:0008006" key="5">
    <source>
        <dbReference type="Google" id="ProtNLM"/>
    </source>
</evidence>
<dbReference type="AlphaFoldDB" id="A0A2A6FSC0"/>
<dbReference type="Gene3D" id="2.30.30.110">
    <property type="match status" value="1"/>
</dbReference>
<evidence type="ECO:0000256" key="1">
    <source>
        <dbReference type="ARBA" id="ARBA00007521"/>
    </source>
</evidence>
<dbReference type="Proteomes" id="UP000219994">
    <property type="component" value="Unassembled WGS sequence"/>
</dbReference>
<dbReference type="EMBL" id="NAEP01000032">
    <property type="protein sequence ID" value="PDQ35491.1"/>
    <property type="molecule type" value="Genomic_DNA"/>
</dbReference>
<protein>
    <recommendedName>
        <fullName evidence="5">Type II toxin-antitoxin system PemK/MazF family toxin</fullName>
    </recommendedName>
</protein>
<organism evidence="3 4">
    <name type="scientific">Candidatus Lumbricidiphila eiseniae</name>
    <dbReference type="NCBI Taxonomy" id="1969409"/>
    <lineage>
        <taxon>Bacteria</taxon>
        <taxon>Bacillati</taxon>
        <taxon>Actinomycetota</taxon>
        <taxon>Actinomycetes</taxon>
        <taxon>Micrococcales</taxon>
        <taxon>Microbacteriaceae</taxon>
        <taxon>Candidatus Lumbricidiphila</taxon>
    </lineage>
</organism>
<sequence>MPRPSGDFPSTQKEITMGIAPLSPSLPLPNTVSANRAPTDRVPNRGDIWFVNSRSNKSDLGAHRSVGREIWSNKLAVVLSNDAMNTRSGVVQIVYLTTSENKQPSRIHVEVDVLPVPDAVGTTSTHALALCEQVHPVDQSRLSEFRGVVDANQLKNLEDAVIWSLGIEIEE</sequence>
<dbReference type="Pfam" id="PF02452">
    <property type="entry name" value="PemK_toxin"/>
    <property type="match status" value="1"/>
</dbReference>
<dbReference type="InterPro" id="IPR003477">
    <property type="entry name" value="PemK-like"/>
</dbReference>
<evidence type="ECO:0000256" key="2">
    <source>
        <dbReference type="ARBA" id="ARBA00022649"/>
    </source>
</evidence>
<evidence type="ECO:0000313" key="4">
    <source>
        <dbReference type="Proteomes" id="UP000219994"/>
    </source>
</evidence>
<dbReference type="GO" id="GO:0003677">
    <property type="term" value="F:DNA binding"/>
    <property type="evidence" value="ECO:0007669"/>
    <property type="project" value="InterPro"/>
</dbReference>
<dbReference type="SUPFAM" id="SSF50118">
    <property type="entry name" value="Cell growth inhibitor/plasmid maintenance toxic component"/>
    <property type="match status" value="1"/>
</dbReference>
<proteinExistence type="inferred from homology"/>
<name>A0A2A6FSC0_9MICO</name>
<dbReference type="PANTHER" id="PTHR33988:SF1">
    <property type="entry name" value="ENDORIBONUCLEASE MAZF7-RELATED"/>
    <property type="match status" value="1"/>
</dbReference>
<reference evidence="4" key="1">
    <citation type="submission" date="2017-03" db="EMBL/GenBank/DDBJ databases">
        <authorList>
            <person name="Lund M.B."/>
        </authorList>
    </citation>
    <scope>NUCLEOTIDE SEQUENCE [LARGE SCALE GENOMIC DNA]</scope>
</reference>
<dbReference type="InterPro" id="IPR011067">
    <property type="entry name" value="Plasmid_toxin/cell-grow_inhib"/>
</dbReference>
<dbReference type="GO" id="GO:0016075">
    <property type="term" value="P:rRNA catabolic process"/>
    <property type="evidence" value="ECO:0007669"/>
    <property type="project" value="TreeGrafter"/>
</dbReference>
<dbReference type="GO" id="GO:0004521">
    <property type="term" value="F:RNA endonuclease activity"/>
    <property type="evidence" value="ECO:0007669"/>
    <property type="project" value="TreeGrafter"/>
</dbReference>
<gene>
    <name evidence="3" type="ORF">B5766_05345</name>
</gene>
<keyword evidence="2" id="KW-1277">Toxin-antitoxin system</keyword>
<evidence type="ECO:0000313" key="3">
    <source>
        <dbReference type="EMBL" id="PDQ35491.1"/>
    </source>
</evidence>
<dbReference type="GO" id="GO:0006402">
    <property type="term" value="P:mRNA catabolic process"/>
    <property type="evidence" value="ECO:0007669"/>
    <property type="project" value="TreeGrafter"/>
</dbReference>
<dbReference type="PANTHER" id="PTHR33988">
    <property type="entry name" value="ENDORIBONUCLEASE MAZF-RELATED"/>
    <property type="match status" value="1"/>
</dbReference>
<comment type="caution">
    <text evidence="3">The sequence shown here is derived from an EMBL/GenBank/DDBJ whole genome shotgun (WGS) entry which is preliminary data.</text>
</comment>
<accession>A0A2A6FSC0</accession>